<dbReference type="Pfam" id="PF03100">
    <property type="entry name" value="CcmE"/>
    <property type="match status" value="1"/>
</dbReference>
<keyword evidence="7" id="KW-1185">Reference proteome</keyword>
<dbReference type="SUPFAM" id="SSF82093">
    <property type="entry name" value="Heme chaperone CcmE"/>
    <property type="match status" value="1"/>
</dbReference>
<keyword evidence="5" id="KW-1133">Transmembrane helix</keyword>
<dbReference type="InterPro" id="IPR036127">
    <property type="entry name" value="CcmE-like_sf"/>
</dbReference>
<evidence type="ECO:0000256" key="4">
    <source>
        <dbReference type="ARBA" id="ARBA00023136"/>
    </source>
</evidence>
<dbReference type="EMBL" id="BDGJ01000059">
    <property type="protein sequence ID" value="GAW92156.1"/>
    <property type="molecule type" value="Genomic_DNA"/>
</dbReference>
<dbReference type="GO" id="GO:0005886">
    <property type="term" value="C:plasma membrane"/>
    <property type="evidence" value="ECO:0007669"/>
    <property type="project" value="InterPro"/>
</dbReference>
<dbReference type="GO" id="GO:0017003">
    <property type="term" value="P:protein-heme linkage"/>
    <property type="evidence" value="ECO:0007669"/>
    <property type="project" value="InterPro"/>
</dbReference>
<gene>
    <name evidence="6" type="ORF">KKC1_13150</name>
</gene>
<protein>
    <recommendedName>
        <fullName evidence="8">Cytochrome c-type biogenesis protein CcmE</fullName>
    </recommendedName>
</protein>
<evidence type="ECO:0000256" key="2">
    <source>
        <dbReference type="ARBA" id="ARBA00022617"/>
    </source>
</evidence>
<comment type="subcellular location">
    <subcellularLocation>
        <location evidence="1">Membrane</location>
    </subcellularLocation>
</comment>
<evidence type="ECO:0008006" key="8">
    <source>
        <dbReference type="Google" id="ProtNLM"/>
    </source>
</evidence>
<evidence type="ECO:0000256" key="1">
    <source>
        <dbReference type="ARBA" id="ARBA00004370"/>
    </source>
</evidence>
<dbReference type="GO" id="GO:0017004">
    <property type="term" value="P:cytochrome complex assembly"/>
    <property type="evidence" value="ECO:0007669"/>
    <property type="project" value="UniProtKB-KW"/>
</dbReference>
<evidence type="ECO:0000256" key="5">
    <source>
        <dbReference type="SAM" id="Phobius"/>
    </source>
</evidence>
<evidence type="ECO:0000256" key="3">
    <source>
        <dbReference type="ARBA" id="ARBA00022748"/>
    </source>
</evidence>
<comment type="caution">
    <text evidence="6">The sequence shown here is derived from an EMBL/GenBank/DDBJ whole genome shotgun (WGS) entry which is preliminary data.</text>
</comment>
<name>A0A1Z5HRK2_9FIRM</name>
<proteinExistence type="predicted"/>
<dbReference type="InterPro" id="IPR004329">
    <property type="entry name" value="CcmE"/>
</dbReference>
<keyword evidence="2" id="KW-0349">Heme</keyword>
<keyword evidence="4 5" id="KW-0472">Membrane</keyword>
<dbReference type="OrthoDB" id="9794828at2"/>
<dbReference type="Proteomes" id="UP000197032">
    <property type="component" value="Unassembled WGS sequence"/>
</dbReference>
<accession>A0A1Z5HRK2</accession>
<keyword evidence="2" id="KW-0408">Iron</keyword>
<dbReference type="Gene3D" id="2.40.50.140">
    <property type="entry name" value="Nucleic acid-binding proteins"/>
    <property type="match status" value="1"/>
</dbReference>
<organism evidence="6 7">
    <name type="scientific">Calderihabitans maritimus</name>
    <dbReference type="NCBI Taxonomy" id="1246530"/>
    <lineage>
        <taxon>Bacteria</taxon>
        <taxon>Bacillati</taxon>
        <taxon>Bacillota</taxon>
        <taxon>Clostridia</taxon>
        <taxon>Neomoorellales</taxon>
        <taxon>Calderihabitantaceae</taxon>
        <taxon>Calderihabitans</taxon>
    </lineage>
</organism>
<dbReference type="RefSeq" id="WP_088553565.1">
    <property type="nucleotide sequence ID" value="NZ_BDGJ01000059.1"/>
</dbReference>
<sequence>MTKGKKMTIGILIVVLAVGYLIVSGFSLNSGYQVTISELLENPEAYEGKYIVTEGKLDQSSVQWDSQKIELRFKVFQEDTTMPVVYNGVMPDNFDYPEADIILQGYYNSKSGIFEAEKVSTRCPSKYEAAEEEK</sequence>
<reference evidence="7" key="1">
    <citation type="journal article" date="2017" name="Appl. Environ. Microbiol.">
        <title>Genomic analysis of Calderihabitans maritimus KKC1, a thermophilic hydrogenogenic carboxydotrophic bacterium isolated from marine sediment.</title>
        <authorList>
            <person name="Omae K."/>
            <person name="Yoneda Y."/>
            <person name="Fukuyama Y."/>
            <person name="Yoshida T."/>
            <person name="Sako Y."/>
        </authorList>
    </citation>
    <scope>NUCLEOTIDE SEQUENCE [LARGE SCALE GENOMIC DNA]</scope>
    <source>
        <strain evidence="7">KKC1</strain>
    </source>
</reference>
<dbReference type="AlphaFoldDB" id="A0A1Z5HRK2"/>
<evidence type="ECO:0000313" key="7">
    <source>
        <dbReference type="Proteomes" id="UP000197032"/>
    </source>
</evidence>
<dbReference type="GO" id="GO:0020037">
    <property type="term" value="F:heme binding"/>
    <property type="evidence" value="ECO:0007669"/>
    <property type="project" value="InterPro"/>
</dbReference>
<keyword evidence="3" id="KW-0201">Cytochrome c-type biogenesis</keyword>
<keyword evidence="5" id="KW-0812">Transmembrane</keyword>
<dbReference type="InterPro" id="IPR012340">
    <property type="entry name" value="NA-bd_OB-fold"/>
</dbReference>
<keyword evidence="2" id="KW-0479">Metal-binding</keyword>
<evidence type="ECO:0000313" key="6">
    <source>
        <dbReference type="EMBL" id="GAW92156.1"/>
    </source>
</evidence>
<feature type="transmembrane region" description="Helical" evidence="5">
    <location>
        <begin position="7"/>
        <end position="28"/>
    </location>
</feature>